<feature type="domain" description="Transferrin-like" evidence="1">
    <location>
        <begin position="1"/>
        <end position="238"/>
    </location>
</feature>
<name>A0A445IQI9_GLYSO</name>
<dbReference type="SMART" id="SM00094">
    <property type="entry name" value="TR_FER"/>
    <property type="match status" value="1"/>
</dbReference>
<dbReference type="GO" id="GO:0005769">
    <property type="term" value="C:early endosome"/>
    <property type="evidence" value="ECO:0007669"/>
    <property type="project" value="TreeGrafter"/>
</dbReference>
<reference evidence="2 3" key="1">
    <citation type="submission" date="2018-09" db="EMBL/GenBank/DDBJ databases">
        <title>A high-quality reference genome of wild soybean provides a powerful tool to mine soybean genomes.</title>
        <authorList>
            <person name="Xie M."/>
            <person name="Chung C.Y.L."/>
            <person name="Li M.-W."/>
            <person name="Wong F.-L."/>
            <person name="Chan T.-F."/>
            <person name="Lam H.-M."/>
        </authorList>
    </citation>
    <scope>NUCLEOTIDE SEQUENCE [LARGE SCALE GENOMIC DNA]</scope>
    <source>
        <strain evidence="3">cv. W05</strain>
        <tissue evidence="2">Hypocotyl of etiolated seedlings</tissue>
    </source>
</reference>
<evidence type="ECO:0000313" key="2">
    <source>
        <dbReference type="EMBL" id="RZB88356.1"/>
    </source>
</evidence>
<dbReference type="GO" id="GO:0006826">
    <property type="term" value="P:iron ion transport"/>
    <property type="evidence" value="ECO:0007669"/>
    <property type="project" value="TreeGrafter"/>
</dbReference>
<sequence>MKAIANVMYFDHSKTYEAVAVVNRRACEKNEKISLMDFKSHKSCHGDLNDREIATSFFPGVCAPSEVEGFDICSACSKENETCPEKGLYSDHSGAFRCLVEELGDIAFVKGDTVLLYSMEGPHSQLWSTKSVRDFMYLCPQGGCRENQWLSWRLFGAVPANVKMAHNSMPNKKREHILETLTNSSLLDALYAPNNVLIHLFSPSTQGLTMIEKVTRLYLRKSASISQSILKLNAPETRVASYEADNSSGKV</sequence>
<gene>
    <name evidence="2" type="ORF">D0Y65_027705</name>
</gene>
<organism evidence="2 3">
    <name type="scientific">Glycine soja</name>
    <name type="common">Wild soybean</name>
    <dbReference type="NCBI Taxonomy" id="3848"/>
    <lineage>
        <taxon>Eukaryota</taxon>
        <taxon>Viridiplantae</taxon>
        <taxon>Streptophyta</taxon>
        <taxon>Embryophyta</taxon>
        <taxon>Tracheophyta</taxon>
        <taxon>Spermatophyta</taxon>
        <taxon>Magnoliopsida</taxon>
        <taxon>eudicotyledons</taxon>
        <taxon>Gunneridae</taxon>
        <taxon>Pentapetalae</taxon>
        <taxon>rosids</taxon>
        <taxon>fabids</taxon>
        <taxon>Fabales</taxon>
        <taxon>Fabaceae</taxon>
        <taxon>Papilionoideae</taxon>
        <taxon>50 kb inversion clade</taxon>
        <taxon>NPAAA clade</taxon>
        <taxon>indigoferoid/millettioid clade</taxon>
        <taxon>Phaseoleae</taxon>
        <taxon>Glycine</taxon>
        <taxon>Glycine subgen. Soja</taxon>
    </lineage>
</organism>
<dbReference type="PANTHER" id="PTHR11485:SF29">
    <property type="entry name" value="TRANSFERRIN 2"/>
    <property type="match status" value="1"/>
</dbReference>
<dbReference type="Proteomes" id="UP000289340">
    <property type="component" value="Chromosome 10"/>
</dbReference>
<dbReference type="GO" id="GO:0055037">
    <property type="term" value="C:recycling endosome"/>
    <property type="evidence" value="ECO:0007669"/>
    <property type="project" value="TreeGrafter"/>
</dbReference>
<dbReference type="Pfam" id="PF00405">
    <property type="entry name" value="Transferrin"/>
    <property type="match status" value="1"/>
</dbReference>
<dbReference type="PANTHER" id="PTHR11485">
    <property type="entry name" value="TRANSFERRIN"/>
    <property type="match status" value="1"/>
</dbReference>
<evidence type="ECO:0000313" key="3">
    <source>
        <dbReference type="Proteomes" id="UP000289340"/>
    </source>
</evidence>
<dbReference type="GO" id="GO:0005615">
    <property type="term" value="C:extracellular space"/>
    <property type="evidence" value="ECO:0007669"/>
    <property type="project" value="TreeGrafter"/>
</dbReference>
<accession>A0A445IQI9</accession>
<comment type="caution">
    <text evidence="2">The sequence shown here is derived from an EMBL/GenBank/DDBJ whole genome shotgun (WGS) entry which is preliminary data.</text>
</comment>
<proteinExistence type="predicted"/>
<dbReference type="AlphaFoldDB" id="A0A445IQI9"/>
<dbReference type="SUPFAM" id="SSF53850">
    <property type="entry name" value="Periplasmic binding protein-like II"/>
    <property type="match status" value="1"/>
</dbReference>
<keyword evidence="3" id="KW-1185">Reference proteome</keyword>
<dbReference type="Gene3D" id="3.40.190.10">
    <property type="entry name" value="Periplasmic binding protein-like II"/>
    <property type="match status" value="1"/>
</dbReference>
<dbReference type="EMBL" id="QZWG01000010">
    <property type="protein sequence ID" value="RZB88356.1"/>
    <property type="molecule type" value="Genomic_DNA"/>
</dbReference>
<evidence type="ECO:0000259" key="1">
    <source>
        <dbReference type="SMART" id="SM00094"/>
    </source>
</evidence>
<dbReference type="GO" id="GO:0005886">
    <property type="term" value="C:plasma membrane"/>
    <property type="evidence" value="ECO:0007669"/>
    <property type="project" value="TreeGrafter"/>
</dbReference>
<protein>
    <recommendedName>
        <fullName evidence="1">Transferrin-like domain-containing protein</fullName>
    </recommendedName>
</protein>
<dbReference type="InterPro" id="IPR001156">
    <property type="entry name" value="Transferrin-like_dom"/>
</dbReference>